<evidence type="ECO:0000256" key="1">
    <source>
        <dbReference type="SAM" id="Coils"/>
    </source>
</evidence>
<evidence type="ECO:0000313" key="4">
    <source>
        <dbReference type="Proteomes" id="UP001597168"/>
    </source>
</evidence>
<evidence type="ECO:0000256" key="2">
    <source>
        <dbReference type="SAM" id="MobiDB-lite"/>
    </source>
</evidence>
<comment type="caution">
    <text evidence="3">The sequence shown here is derived from an EMBL/GenBank/DDBJ whole genome shotgun (WGS) entry which is preliminary data.</text>
</comment>
<accession>A0ABW3QHC1</accession>
<keyword evidence="1" id="KW-0175">Coiled coil</keyword>
<reference evidence="4" key="1">
    <citation type="journal article" date="2019" name="Int. J. Syst. Evol. Microbiol.">
        <title>The Global Catalogue of Microorganisms (GCM) 10K type strain sequencing project: providing services to taxonomists for standard genome sequencing and annotation.</title>
        <authorList>
            <consortium name="The Broad Institute Genomics Platform"/>
            <consortium name="The Broad Institute Genome Sequencing Center for Infectious Disease"/>
            <person name="Wu L."/>
            <person name="Ma J."/>
        </authorList>
    </citation>
    <scope>NUCLEOTIDE SEQUENCE [LARGE SCALE GENOMIC DNA]</scope>
    <source>
        <strain evidence="4">CCUG 60214</strain>
    </source>
</reference>
<dbReference type="EMBL" id="JBHTLK010000002">
    <property type="protein sequence ID" value="MFD1145646.1"/>
    <property type="molecule type" value="Genomic_DNA"/>
</dbReference>
<dbReference type="Proteomes" id="UP001597168">
    <property type="component" value="Unassembled WGS sequence"/>
</dbReference>
<dbReference type="RefSeq" id="WP_380718568.1">
    <property type="nucleotide sequence ID" value="NZ_JBHTLK010000002.1"/>
</dbReference>
<protein>
    <recommendedName>
        <fullName evidence="5">Chromosome partition protein Smc</fullName>
    </recommendedName>
</protein>
<proteinExistence type="predicted"/>
<sequence>METTGGPAAVRQVVLDLAGRLDEAWEPLGDLLETTQAARDLLGGLRDELLDRVERAERAAEQAAAATQEALAARDAAETTRDEALRQARDARDERDRALRAEQDAVDARQAALQTQQRLAAERDAAREQADRAAAAADEAVAAATTSADARVREAVEAATKAREAAASLRGELAATREQVNEETGRNRVLGEEVERIRTRSAEQLASEIARITADADKRVERAHAEIDSLRRAEESRLREDAQRLGAQTERADRLERECAGYEATLGRILTLLSDAEHQAVGDRSRPDPIRETIAVILAERPRRSPPSTHP</sequence>
<evidence type="ECO:0008006" key="5">
    <source>
        <dbReference type="Google" id="ProtNLM"/>
    </source>
</evidence>
<feature type="coiled-coil region" evidence="1">
    <location>
        <begin position="213"/>
        <end position="265"/>
    </location>
</feature>
<evidence type="ECO:0000313" key="3">
    <source>
        <dbReference type="EMBL" id="MFD1145646.1"/>
    </source>
</evidence>
<feature type="region of interest" description="Disordered" evidence="2">
    <location>
        <begin position="86"/>
        <end position="106"/>
    </location>
</feature>
<name>A0ABW3QHC1_9PSEU</name>
<gene>
    <name evidence="3" type="ORF">ACFQ3T_00745</name>
</gene>
<organism evidence="3 4">
    <name type="scientific">Saccharothrix hoggarensis</name>
    <dbReference type="NCBI Taxonomy" id="913853"/>
    <lineage>
        <taxon>Bacteria</taxon>
        <taxon>Bacillati</taxon>
        <taxon>Actinomycetota</taxon>
        <taxon>Actinomycetes</taxon>
        <taxon>Pseudonocardiales</taxon>
        <taxon>Pseudonocardiaceae</taxon>
        <taxon>Saccharothrix</taxon>
    </lineage>
</organism>
<keyword evidence="4" id="KW-1185">Reference proteome</keyword>